<dbReference type="SUPFAM" id="SSF54928">
    <property type="entry name" value="RNA-binding domain, RBD"/>
    <property type="match status" value="1"/>
</dbReference>
<dbReference type="Proteomes" id="UP001519460">
    <property type="component" value="Unassembled WGS sequence"/>
</dbReference>
<evidence type="ECO:0000313" key="3">
    <source>
        <dbReference type="Proteomes" id="UP001519460"/>
    </source>
</evidence>
<comment type="caution">
    <text evidence="2">The sequence shown here is derived from an EMBL/GenBank/DDBJ whole genome shotgun (WGS) entry which is preliminary data.</text>
</comment>
<reference evidence="2 3" key="1">
    <citation type="journal article" date="2023" name="Sci. Data">
        <title>Genome assembly of the Korean intertidal mud-creeper Batillaria attramentaria.</title>
        <authorList>
            <person name="Patra A.K."/>
            <person name="Ho P.T."/>
            <person name="Jun S."/>
            <person name="Lee S.J."/>
            <person name="Kim Y."/>
            <person name="Won Y.J."/>
        </authorList>
    </citation>
    <scope>NUCLEOTIDE SEQUENCE [LARGE SCALE GENOMIC DNA]</scope>
    <source>
        <strain evidence="2">Wonlab-2016</strain>
    </source>
</reference>
<evidence type="ECO:0000313" key="2">
    <source>
        <dbReference type="EMBL" id="KAK7471392.1"/>
    </source>
</evidence>
<evidence type="ECO:0000256" key="1">
    <source>
        <dbReference type="SAM" id="Coils"/>
    </source>
</evidence>
<dbReference type="InterPro" id="IPR035979">
    <property type="entry name" value="RBD_domain_sf"/>
</dbReference>
<protein>
    <recommendedName>
        <fullName evidence="4">RRM domain-containing protein</fullName>
    </recommendedName>
</protein>
<evidence type="ECO:0008006" key="4">
    <source>
        <dbReference type="Google" id="ProtNLM"/>
    </source>
</evidence>
<feature type="coiled-coil region" evidence="1">
    <location>
        <begin position="292"/>
        <end position="319"/>
    </location>
</feature>
<dbReference type="InterPro" id="IPR012677">
    <property type="entry name" value="Nucleotide-bd_a/b_plait_sf"/>
</dbReference>
<dbReference type="AlphaFoldDB" id="A0ABD0JD69"/>
<dbReference type="EMBL" id="JACVVK020000494">
    <property type="protein sequence ID" value="KAK7471392.1"/>
    <property type="molecule type" value="Genomic_DNA"/>
</dbReference>
<organism evidence="2 3">
    <name type="scientific">Batillaria attramentaria</name>
    <dbReference type="NCBI Taxonomy" id="370345"/>
    <lineage>
        <taxon>Eukaryota</taxon>
        <taxon>Metazoa</taxon>
        <taxon>Spiralia</taxon>
        <taxon>Lophotrochozoa</taxon>
        <taxon>Mollusca</taxon>
        <taxon>Gastropoda</taxon>
        <taxon>Caenogastropoda</taxon>
        <taxon>Sorbeoconcha</taxon>
        <taxon>Cerithioidea</taxon>
        <taxon>Batillariidae</taxon>
        <taxon>Batillaria</taxon>
    </lineage>
</organism>
<dbReference type="Pfam" id="PF23085">
    <property type="entry name" value="RRM_PARP14_3"/>
    <property type="match status" value="1"/>
</dbReference>
<accession>A0ABD0JD69</accession>
<sequence length="423" mass="47369">MIRGRTITNGNATQDRGGTRTVLVSGIKASATLDVLLIYFENLRRGGGVVEEVCGLSITTALIRFKDPEVAARVAARRDHKIAGKDVSVLLFYPQDLMFATDTLSADCNREETSKTVIVTDLPHSWIRDGLQRYFQCCLLSGGETVEGVEKLNDTTALVRFDSHKGIAPEGPDDPHQENEILQPASRPAQNQATEHQLEARVQVMLDAQAARYEALLNSQAEIFQEKLSVVNGKFQTLQSAMSQFTQQASSEINEHQRRLCYEVDQLRNEVRTQMRDELGQVQARLDVQQSEAQLRSEINQMRSEMMRITSEINQLKTDVQIQLQNCAESLEMQERMQTRMIADAQTTVASQTRSEIVTVKGQIRALVEQIQHILPTNQPNQVVSWIDFHSYSLSQQNPEREETAAVLTVVNRSGSTSSGHST</sequence>
<keyword evidence="1" id="KW-0175">Coiled coil</keyword>
<keyword evidence="3" id="KW-1185">Reference proteome</keyword>
<proteinExistence type="predicted"/>
<gene>
    <name evidence="2" type="ORF">BaRGS_00035944</name>
</gene>
<dbReference type="Gene3D" id="3.30.70.330">
    <property type="match status" value="1"/>
</dbReference>
<name>A0ABD0JD69_9CAEN</name>